<feature type="region of interest" description="Disordered" evidence="1">
    <location>
        <begin position="75"/>
        <end position="101"/>
    </location>
</feature>
<evidence type="ECO:0000256" key="1">
    <source>
        <dbReference type="SAM" id="MobiDB-lite"/>
    </source>
</evidence>
<gene>
    <name evidence="2" type="ORF">TPAB3V08_LOCUS13261</name>
</gene>
<evidence type="ECO:0000313" key="3">
    <source>
        <dbReference type="Proteomes" id="UP001153148"/>
    </source>
</evidence>
<feature type="compositionally biased region" description="Basic residues" evidence="1">
    <location>
        <begin position="92"/>
        <end position="101"/>
    </location>
</feature>
<sequence length="101" mass="11382">MELYTHHGHSYFLYTTVVALMAPHWTSPVPWLCLVAVGHASNKLVEASPIGRGRLTERLLAQGLLTPNMLHELRQEWKMGNSDDPGGDATPKKPRRNRKVK</sequence>
<proteinExistence type="predicted"/>
<keyword evidence="3" id="KW-1185">Reference proteome</keyword>
<evidence type="ECO:0000313" key="2">
    <source>
        <dbReference type="EMBL" id="CAG2066318.1"/>
    </source>
</evidence>
<protein>
    <submittedName>
        <fullName evidence="2">Uncharacterized protein</fullName>
    </submittedName>
</protein>
<organism evidence="2 3">
    <name type="scientific">Timema podura</name>
    <name type="common">Walking stick</name>
    <dbReference type="NCBI Taxonomy" id="61482"/>
    <lineage>
        <taxon>Eukaryota</taxon>
        <taxon>Metazoa</taxon>
        <taxon>Ecdysozoa</taxon>
        <taxon>Arthropoda</taxon>
        <taxon>Hexapoda</taxon>
        <taxon>Insecta</taxon>
        <taxon>Pterygota</taxon>
        <taxon>Neoptera</taxon>
        <taxon>Polyneoptera</taxon>
        <taxon>Phasmatodea</taxon>
        <taxon>Timematodea</taxon>
        <taxon>Timematoidea</taxon>
        <taxon>Timematidae</taxon>
        <taxon>Timema</taxon>
    </lineage>
</organism>
<dbReference type="Proteomes" id="UP001153148">
    <property type="component" value="Unassembled WGS sequence"/>
</dbReference>
<dbReference type="EMBL" id="CAJPIN010052813">
    <property type="protein sequence ID" value="CAG2066318.1"/>
    <property type="molecule type" value="Genomic_DNA"/>
</dbReference>
<reference evidence="2" key="1">
    <citation type="submission" date="2021-03" db="EMBL/GenBank/DDBJ databases">
        <authorList>
            <person name="Tran Van P."/>
        </authorList>
    </citation>
    <scope>NUCLEOTIDE SEQUENCE</scope>
</reference>
<comment type="caution">
    <text evidence="2">The sequence shown here is derived from an EMBL/GenBank/DDBJ whole genome shotgun (WGS) entry which is preliminary data.</text>
</comment>
<name>A0ABN7PGR8_TIMPD</name>
<accession>A0ABN7PGR8</accession>